<evidence type="ECO:0000313" key="2">
    <source>
        <dbReference type="EMBL" id="MDH5830551.1"/>
    </source>
</evidence>
<name>A0ABT6JKG7_9GAMM</name>
<sequence>MIGTSRRRYPLQQLLQLRAHRTEKARQEVVERQRVVRERREACERIEAEIEALRRERAGQRLRMLDPPPPGIPFPLALEQRETHIDWLGEQEQAARQRLQQAQQALREAEQALAEAMQAYFRAKAREDALEKRKTLWRGEMLAFEARQEEDAAADLVQAAHCARTRFHGA</sequence>
<keyword evidence="3" id="KW-1185">Reference proteome</keyword>
<dbReference type="InterPro" id="IPR053716">
    <property type="entry name" value="Flag_assembly_chemotaxis_eff"/>
</dbReference>
<dbReference type="Pfam" id="PF16789">
    <property type="entry name" value="YscO-like"/>
    <property type="match status" value="1"/>
</dbReference>
<protein>
    <recommendedName>
        <fullName evidence="4">Type III secretion protein</fullName>
    </recommendedName>
</protein>
<dbReference type="EMBL" id="JARXRN010000021">
    <property type="protein sequence ID" value="MDH5830551.1"/>
    <property type="molecule type" value="Genomic_DNA"/>
</dbReference>
<dbReference type="RefSeq" id="WP_280601256.1">
    <property type="nucleotide sequence ID" value="NZ_JARXRN010000021.1"/>
</dbReference>
<accession>A0ABT6JKG7</accession>
<proteinExistence type="predicted"/>
<organism evidence="2 3">
    <name type="scientific">Luteimonas rhizosphaericola</name>
    <dbReference type="NCBI Taxonomy" id="3042024"/>
    <lineage>
        <taxon>Bacteria</taxon>
        <taxon>Pseudomonadati</taxon>
        <taxon>Pseudomonadota</taxon>
        <taxon>Gammaproteobacteria</taxon>
        <taxon>Lysobacterales</taxon>
        <taxon>Lysobacteraceae</taxon>
        <taxon>Luteimonas</taxon>
    </lineage>
</organism>
<dbReference type="Proteomes" id="UP001156831">
    <property type="component" value="Unassembled WGS sequence"/>
</dbReference>
<feature type="coiled-coil region" evidence="1">
    <location>
        <begin position="92"/>
        <end position="126"/>
    </location>
</feature>
<comment type="caution">
    <text evidence="2">The sequence shown here is derived from an EMBL/GenBank/DDBJ whole genome shotgun (WGS) entry which is preliminary data.</text>
</comment>
<reference evidence="2 3" key="1">
    <citation type="submission" date="2023-04" db="EMBL/GenBank/DDBJ databases">
        <title>Luteimonas sp. M1R5S18.</title>
        <authorList>
            <person name="Sun J.-Q."/>
        </authorList>
    </citation>
    <scope>NUCLEOTIDE SEQUENCE [LARGE SCALE GENOMIC DNA]</scope>
    <source>
        <strain evidence="2 3">M1R5S18</strain>
    </source>
</reference>
<dbReference type="InterPro" id="IPR031869">
    <property type="entry name" value="YscO-like"/>
</dbReference>
<gene>
    <name evidence="2" type="ORF">QFW80_08500</name>
</gene>
<evidence type="ECO:0000256" key="1">
    <source>
        <dbReference type="SAM" id="Coils"/>
    </source>
</evidence>
<keyword evidence="1" id="KW-0175">Coiled coil</keyword>
<evidence type="ECO:0008006" key="4">
    <source>
        <dbReference type="Google" id="ProtNLM"/>
    </source>
</evidence>
<evidence type="ECO:0000313" key="3">
    <source>
        <dbReference type="Proteomes" id="UP001156831"/>
    </source>
</evidence>
<dbReference type="Gene3D" id="1.10.287.1700">
    <property type="match status" value="1"/>
</dbReference>
<feature type="coiled-coil region" evidence="1">
    <location>
        <begin position="36"/>
        <end position="63"/>
    </location>
</feature>